<protein>
    <submittedName>
        <fullName evidence="1">Uncharacterized protein</fullName>
    </submittedName>
</protein>
<accession>A0A1R4JRI8</accession>
<sequence length="44" mass="4631">MSPGVRSCKGRCAPAVTPTAKVVRAVVAEAAMDAHRCERRHTPG</sequence>
<organism evidence="1 2">
    <name type="scientific">Micrococcus lylae</name>
    <dbReference type="NCBI Taxonomy" id="1273"/>
    <lineage>
        <taxon>Bacteria</taxon>
        <taxon>Bacillati</taxon>
        <taxon>Actinomycetota</taxon>
        <taxon>Actinomycetes</taxon>
        <taxon>Micrococcales</taxon>
        <taxon>Micrococcaceae</taxon>
        <taxon>Micrococcus</taxon>
    </lineage>
</organism>
<reference evidence="1 2" key="1">
    <citation type="submission" date="2017-02" db="EMBL/GenBank/DDBJ databases">
        <authorList>
            <person name="Peterson S.W."/>
        </authorList>
    </citation>
    <scope>NUCLEOTIDE SEQUENCE [LARGE SCALE GENOMIC DNA]</scope>
    <source>
        <strain evidence="1 2">2B3F</strain>
    </source>
</reference>
<dbReference type="Proteomes" id="UP000196230">
    <property type="component" value="Unassembled WGS sequence"/>
</dbReference>
<evidence type="ECO:0000313" key="1">
    <source>
        <dbReference type="EMBL" id="SJN34629.1"/>
    </source>
</evidence>
<evidence type="ECO:0000313" key="2">
    <source>
        <dbReference type="Proteomes" id="UP000196230"/>
    </source>
</evidence>
<dbReference type="AlphaFoldDB" id="A0A1R4JRI8"/>
<gene>
    <name evidence="1" type="ORF">FM125_10165</name>
</gene>
<proteinExistence type="predicted"/>
<dbReference type="EMBL" id="FUKP01000067">
    <property type="protein sequence ID" value="SJN34629.1"/>
    <property type="molecule type" value="Genomic_DNA"/>
</dbReference>
<name>A0A1R4JRI8_9MICC</name>